<evidence type="ECO:0000313" key="2">
    <source>
        <dbReference type="EMBL" id="GFN95548.1"/>
    </source>
</evidence>
<protein>
    <submittedName>
        <fullName evidence="2">Uncharacterized protein</fullName>
    </submittedName>
</protein>
<evidence type="ECO:0000256" key="1">
    <source>
        <dbReference type="SAM" id="MobiDB-lite"/>
    </source>
</evidence>
<comment type="caution">
    <text evidence="2">The sequence shown here is derived from an EMBL/GenBank/DDBJ whole genome shotgun (WGS) entry which is preliminary data.</text>
</comment>
<dbReference type="EMBL" id="BLXT01002514">
    <property type="protein sequence ID" value="GFN95548.1"/>
    <property type="molecule type" value="Genomic_DNA"/>
</dbReference>
<reference evidence="2 3" key="1">
    <citation type="journal article" date="2021" name="Elife">
        <title>Chloroplast acquisition without the gene transfer in kleptoplastic sea slugs, Plakobranchus ocellatus.</title>
        <authorList>
            <person name="Maeda T."/>
            <person name="Takahashi S."/>
            <person name="Yoshida T."/>
            <person name="Shimamura S."/>
            <person name="Takaki Y."/>
            <person name="Nagai Y."/>
            <person name="Toyoda A."/>
            <person name="Suzuki Y."/>
            <person name="Arimoto A."/>
            <person name="Ishii H."/>
            <person name="Satoh N."/>
            <person name="Nishiyama T."/>
            <person name="Hasebe M."/>
            <person name="Maruyama T."/>
            <person name="Minagawa J."/>
            <person name="Obokata J."/>
            <person name="Shigenobu S."/>
        </authorList>
    </citation>
    <scope>NUCLEOTIDE SEQUENCE [LARGE SCALE GENOMIC DNA]</scope>
</reference>
<keyword evidence="3" id="KW-1185">Reference proteome</keyword>
<proteinExistence type="predicted"/>
<evidence type="ECO:0000313" key="3">
    <source>
        <dbReference type="Proteomes" id="UP000735302"/>
    </source>
</evidence>
<feature type="region of interest" description="Disordered" evidence="1">
    <location>
        <begin position="177"/>
        <end position="199"/>
    </location>
</feature>
<dbReference type="AlphaFoldDB" id="A0AAV3ZJQ5"/>
<dbReference type="Proteomes" id="UP000735302">
    <property type="component" value="Unassembled WGS sequence"/>
</dbReference>
<organism evidence="2 3">
    <name type="scientific">Plakobranchus ocellatus</name>
    <dbReference type="NCBI Taxonomy" id="259542"/>
    <lineage>
        <taxon>Eukaryota</taxon>
        <taxon>Metazoa</taxon>
        <taxon>Spiralia</taxon>
        <taxon>Lophotrochozoa</taxon>
        <taxon>Mollusca</taxon>
        <taxon>Gastropoda</taxon>
        <taxon>Heterobranchia</taxon>
        <taxon>Euthyneura</taxon>
        <taxon>Panpulmonata</taxon>
        <taxon>Sacoglossa</taxon>
        <taxon>Placobranchoidea</taxon>
        <taxon>Plakobranchidae</taxon>
        <taxon>Plakobranchus</taxon>
    </lineage>
</organism>
<gene>
    <name evidence="2" type="ORF">PoB_002205400</name>
</gene>
<name>A0AAV3ZJQ5_9GAST</name>
<sequence>MAKAIWVSFFHSISTKELPQHQYCPAGEESWCWYQRALMTGPVDPTLHDRQHSTFLNSDVAPYVRKVYERPTDSSLLSRCVLGKTQNCNESLHSVIWAKCPKHTFSGLKRVSFGVTLAVGEYKMGSSASHLFFPAVGCIVTSATTFLGHKRDTERIKRAEKAHSVPQKKRREARKLAQQRAQQAATTAEGRPSYVAGGF</sequence>
<accession>A0AAV3ZJQ5</accession>